<sequence length="319" mass="36383">MQSTPIRLGLDVPRQMFQLKNGWCRRQLPSDLGLCYSEHLELETGLALIRLHYHPRRPLIEETACPHQGRVLVVTLGVNGVSAFYQQKNSDLSFKAGHTTISTFANTPGERHYKANQSVSQLRLAVNEVWLQRYLGDERCNALLGDGHLHQLAFHHNSMATNSHIKALNRHNQPNINDMPNKLNAHIHALSLLAEQFEQLVPEPCKEKQVFSTQELERVEQARNLMNQNLDIDLTLSYLSHQVGLSEHKLKQGFQYLYNTSPKQLLTELRMHKAHTLLTSGYQVAQTAWMVGYRYPNNFSVAFTRFFGHAPKSVKSSGN</sequence>
<dbReference type="Gene3D" id="1.10.10.60">
    <property type="entry name" value="Homeodomain-like"/>
    <property type="match status" value="1"/>
</dbReference>
<name>A0A1H3XYN4_9GAMM</name>
<dbReference type="PROSITE" id="PS00041">
    <property type="entry name" value="HTH_ARAC_FAMILY_1"/>
    <property type="match status" value="1"/>
</dbReference>
<protein>
    <submittedName>
        <fullName evidence="5">AraC-type DNA-binding protein</fullName>
    </submittedName>
</protein>
<reference evidence="6" key="1">
    <citation type="submission" date="2016-10" db="EMBL/GenBank/DDBJ databases">
        <authorList>
            <person name="Varghese N."/>
            <person name="Submissions S."/>
        </authorList>
    </citation>
    <scope>NUCLEOTIDE SEQUENCE [LARGE SCALE GENOMIC DNA]</scope>
    <source>
        <strain evidence="6">DSM 11526</strain>
    </source>
</reference>
<evidence type="ECO:0000256" key="1">
    <source>
        <dbReference type="ARBA" id="ARBA00023015"/>
    </source>
</evidence>
<dbReference type="PROSITE" id="PS01124">
    <property type="entry name" value="HTH_ARAC_FAMILY_2"/>
    <property type="match status" value="1"/>
</dbReference>
<dbReference type="SMART" id="SM00342">
    <property type="entry name" value="HTH_ARAC"/>
    <property type="match status" value="1"/>
</dbReference>
<dbReference type="Proteomes" id="UP000242469">
    <property type="component" value="Unassembled WGS sequence"/>
</dbReference>
<accession>A0A1H3XYN4</accession>
<keyword evidence="2 5" id="KW-0238">DNA-binding</keyword>
<evidence type="ECO:0000259" key="4">
    <source>
        <dbReference type="PROSITE" id="PS01124"/>
    </source>
</evidence>
<dbReference type="PANTHER" id="PTHR47893">
    <property type="entry name" value="REGULATORY PROTEIN PCHR"/>
    <property type="match status" value="1"/>
</dbReference>
<dbReference type="GO" id="GO:0043565">
    <property type="term" value="F:sequence-specific DNA binding"/>
    <property type="evidence" value="ECO:0007669"/>
    <property type="project" value="InterPro"/>
</dbReference>
<dbReference type="Pfam" id="PF12833">
    <property type="entry name" value="HTH_18"/>
    <property type="match status" value="1"/>
</dbReference>
<dbReference type="STRING" id="1122198.SAMN02745729_101318"/>
<dbReference type="InterPro" id="IPR009057">
    <property type="entry name" value="Homeodomain-like_sf"/>
</dbReference>
<dbReference type="EMBL" id="FNRJ01000001">
    <property type="protein sequence ID" value="SEA04565.1"/>
    <property type="molecule type" value="Genomic_DNA"/>
</dbReference>
<dbReference type="AlphaFoldDB" id="A0A1H3XYN4"/>
<evidence type="ECO:0000313" key="6">
    <source>
        <dbReference type="Proteomes" id="UP000242469"/>
    </source>
</evidence>
<evidence type="ECO:0000256" key="3">
    <source>
        <dbReference type="ARBA" id="ARBA00023163"/>
    </source>
</evidence>
<organism evidence="5 6">
    <name type="scientific">Marinobacterium iners DSM 11526</name>
    <dbReference type="NCBI Taxonomy" id="1122198"/>
    <lineage>
        <taxon>Bacteria</taxon>
        <taxon>Pseudomonadati</taxon>
        <taxon>Pseudomonadota</taxon>
        <taxon>Gammaproteobacteria</taxon>
        <taxon>Oceanospirillales</taxon>
        <taxon>Oceanospirillaceae</taxon>
        <taxon>Marinobacterium</taxon>
    </lineage>
</organism>
<gene>
    <name evidence="5" type="ORF">SAMN02745729_101318</name>
</gene>
<dbReference type="OrthoDB" id="34150at2"/>
<keyword evidence="6" id="KW-1185">Reference proteome</keyword>
<feature type="domain" description="HTH araC/xylS-type" evidence="4">
    <location>
        <begin position="220"/>
        <end position="317"/>
    </location>
</feature>
<dbReference type="GO" id="GO:0003700">
    <property type="term" value="F:DNA-binding transcription factor activity"/>
    <property type="evidence" value="ECO:0007669"/>
    <property type="project" value="InterPro"/>
</dbReference>
<evidence type="ECO:0000256" key="2">
    <source>
        <dbReference type="ARBA" id="ARBA00023125"/>
    </source>
</evidence>
<evidence type="ECO:0000313" key="5">
    <source>
        <dbReference type="EMBL" id="SEA04565.1"/>
    </source>
</evidence>
<dbReference type="InterPro" id="IPR053142">
    <property type="entry name" value="PchR_regulatory_protein"/>
</dbReference>
<keyword evidence="1" id="KW-0805">Transcription regulation</keyword>
<dbReference type="InterPro" id="IPR018060">
    <property type="entry name" value="HTH_AraC"/>
</dbReference>
<keyword evidence="3" id="KW-0804">Transcription</keyword>
<dbReference type="PANTHER" id="PTHR47893:SF1">
    <property type="entry name" value="REGULATORY PROTEIN PCHR"/>
    <property type="match status" value="1"/>
</dbReference>
<dbReference type="InterPro" id="IPR018062">
    <property type="entry name" value="HTH_AraC-typ_CS"/>
</dbReference>
<proteinExistence type="predicted"/>
<dbReference type="SUPFAM" id="SSF46689">
    <property type="entry name" value="Homeodomain-like"/>
    <property type="match status" value="1"/>
</dbReference>